<sequence>MGEPLAGRASDARPLPGLGCGRCAPGAAVISASVFGADMRVDFLRSERDRCGHSAFGLRGPAARLVSVVLPADGCGQLVITFMFWLANAPRQGPASSDGWFESVTGAAVE</sequence>
<protein>
    <submittedName>
        <fullName evidence="1">Uncharacterized protein</fullName>
    </submittedName>
</protein>
<evidence type="ECO:0000313" key="1">
    <source>
        <dbReference type="EMBL" id="GAA2276762.1"/>
    </source>
</evidence>
<name>A0ABN3EXW5_9ACTN</name>
<comment type="caution">
    <text evidence="1">The sequence shown here is derived from an EMBL/GenBank/DDBJ whole genome shotgun (WGS) entry which is preliminary data.</text>
</comment>
<organism evidence="1 2">
    <name type="scientific">Kitasatospora cystarginea</name>
    <dbReference type="NCBI Taxonomy" id="58350"/>
    <lineage>
        <taxon>Bacteria</taxon>
        <taxon>Bacillati</taxon>
        <taxon>Actinomycetota</taxon>
        <taxon>Actinomycetes</taxon>
        <taxon>Kitasatosporales</taxon>
        <taxon>Streptomycetaceae</taxon>
        <taxon>Kitasatospora</taxon>
    </lineage>
</organism>
<keyword evidence="2" id="KW-1185">Reference proteome</keyword>
<proteinExistence type="predicted"/>
<reference evidence="1 2" key="1">
    <citation type="journal article" date="2019" name="Int. J. Syst. Evol. Microbiol.">
        <title>The Global Catalogue of Microorganisms (GCM) 10K type strain sequencing project: providing services to taxonomists for standard genome sequencing and annotation.</title>
        <authorList>
            <consortium name="The Broad Institute Genomics Platform"/>
            <consortium name="The Broad Institute Genome Sequencing Center for Infectious Disease"/>
            <person name="Wu L."/>
            <person name="Ma J."/>
        </authorList>
    </citation>
    <scope>NUCLEOTIDE SEQUENCE [LARGE SCALE GENOMIC DNA]</scope>
    <source>
        <strain evidence="1 2">JCM 7356</strain>
    </source>
</reference>
<accession>A0ABN3EXW5</accession>
<dbReference type="Proteomes" id="UP001500305">
    <property type="component" value="Unassembled WGS sequence"/>
</dbReference>
<dbReference type="EMBL" id="BAAATR010000055">
    <property type="protein sequence ID" value="GAA2276762.1"/>
    <property type="molecule type" value="Genomic_DNA"/>
</dbReference>
<evidence type="ECO:0000313" key="2">
    <source>
        <dbReference type="Proteomes" id="UP001500305"/>
    </source>
</evidence>
<gene>
    <name evidence="1" type="ORF">GCM10010430_73330</name>
</gene>